<dbReference type="PANTHER" id="PTHR36438">
    <property type="entry name" value="IRON-SULFUR CLUSTER REPAIR PROTEIN YTFE"/>
    <property type="match status" value="1"/>
</dbReference>
<gene>
    <name evidence="7" type="primary">ric</name>
    <name evidence="7" type="ORF">QTN47_25995</name>
</gene>
<dbReference type="InterPro" id="IPR012312">
    <property type="entry name" value="Hemerythrin-like"/>
</dbReference>
<dbReference type="Pfam" id="PF04405">
    <property type="entry name" value="ScdA_N"/>
    <property type="match status" value="1"/>
</dbReference>
<dbReference type="Pfam" id="PF10006">
    <property type="entry name" value="DUF2249"/>
    <property type="match status" value="1"/>
</dbReference>
<dbReference type="NCBIfam" id="TIGR03652">
    <property type="entry name" value="FeS_repair_RIC"/>
    <property type="match status" value="1"/>
</dbReference>
<dbReference type="InterPro" id="IPR019903">
    <property type="entry name" value="RIC_family"/>
</dbReference>
<sequence length="320" mass="36781">MSTNLIVDVTTIEPVHRHAAIFNLFDNLGDGEALTIRNDHDPKPLYYELRSARGASFSWTYLQEGPLTWEVEIKKEALNNAAETIGEMARKNFRKAEVFKKLGIDYCCGGKKTVEEACAKHGLDVESVKRELEKAEQPGSASAVQHDFDSWPLSFLADYIVNVHHKYVRESTQLLDELSEKVARKHSDKFAELPEIRRCVVELLNELTTHMVKEERILFPYIKHTEQGNDSAGPFKQTFDSIEKPIWVMEQDHEVAGDLLRQLRELTNGYSVPPNACNSFNFLYKKLEEFEGDLHQHIHLENNILFPKVIQLEESKTVRE</sequence>
<dbReference type="RefSeq" id="WP_369332404.1">
    <property type="nucleotide sequence ID" value="NZ_JAULBC010000012.1"/>
</dbReference>
<proteinExistence type="predicted"/>
<evidence type="ECO:0000256" key="3">
    <source>
        <dbReference type="ARBA" id="ARBA00022723"/>
    </source>
</evidence>
<accession>A0ABV3ZME6</accession>
<feature type="domain" description="DUF2249" evidence="6">
    <location>
        <begin position="7"/>
        <end position="75"/>
    </location>
</feature>
<keyword evidence="8" id="KW-1185">Reference proteome</keyword>
<comment type="caution">
    <text evidence="7">The sequence shown here is derived from an EMBL/GenBank/DDBJ whole genome shotgun (WGS) entry which is preliminary data.</text>
</comment>
<comment type="subcellular location">
    <subcellularLocation>
        <location evidence="1">Cytoplasm</location>
    </subcellularLocation>
</comment>
<keyword evidence="3" id="KW-0479">Metal-binding</keyword>
<evidence type="ECO:0000259" key="6">
    <source>
        <dbReference type="Pfam" id="PF10006"/>
    </source>
</evidence>
<evidence type="ECO:0000313" key="8">
    <source>
        <dbReference type="Proteomes" id="UP001560573"/>
    </source>
</evidence>
<protein>
    <submittedName>
        <fullName evidence="7">Iron-sulfur cluster repair di-iron protein</fullName>
    </submittedName>
</protein>
<dbReference type="InterPro" id="IPR038062">
    <property type="entry name" value="ScdA-like_N_sf"/>
</dbReference>
<evidence type="ECO:0000256" key="1">
    <source>
        <dbReference type="ARBA" id="ARBA00004496"/>
    </source>
</evidence>
<dbReference type="Gene3D" id="1.10.3910.10">
    <property type="entry name" value="SP0561-like"/>
    <property type="match status" value="1"/>
</dbReference>
<dbReference type="InterPro" id="IPR018720">
    <property type="entry name" value="DUF2249"/>
</dbReference>
<dbReference type="PANTHER" id="PTHR36438:SF1">
    <property type="entry name" value="IRON-SULFUR CLUSTER REPAIR PROTEIN YTFE"/>
    <property type="match status" value="1"/>
</dbReference>
<feature type="domain" description="Hemerythrin-like" evidence="5">
    <location>
        <begin position="160"/>
        <end position="309"/>
    </location>
</feature>
<dbReference type="Pfam" id="PF01814">
    <property type="entry name" value="Hemerythrin"/>
    <property type="match status" value="1"/>
</dbReference>
<organism evidence="7 8">
    <name type="scientific">Danxiaibacter flavus</name>
    <dbReference type="NCBI Taxonomy" id="3049108"/>
    <lineage>
        <taxon>Bacteria</taxon>
        <taxon>Pseudomonadati</taxon>
        <taxon>Bacteroidota</taxon>
        <taxon>Chitinophagia</taxon>
        <taxon>Chitinophagales</taxon>
        <taxon>Chitinophagaceae</taxon>
        <taxon>Danxiaibacter</taxon>
    </lineage>
</organism>
<evidence type="ECO:0000256" key="4">
    <source>
        <dbReference type="ARBA" id="ARBA00023004"/>
    </source>
</evidence>
<dbReference type="Gene3D" id="1.20.120.520">
    <property type="entry name" value="nmb1532 protein domain like"/>
    <property type="match status" value="1"/>
</dbReference>
<evidence type="ECO:0000259" key="5">
    <source>
        <dbReference type="Pfam" id="PF01814"/>
    </source>
</evidence>
<reference evidence="7 8" key="1">
    <citation type="submission" date="2023-07" db="EMBL/GenBank/DDBJ databases">
        <authorList>
            <person name="Lian W.-H."/>
        </authorList>
    </citation>
    <scope>NUCLEOTIDE SEQUENCE [LARGE SCALE GENOMIC DNA]</scope>
    <source>
        <strain evidence="7 8">SYSU DXS3180</strain>
    </source>
</reference>
<evidence type="ECO:0000313" key="7">
    <source>
        <dbReference type="EMBL" id="MEX6690988.1"/>
    </source>
</evidence>
<keyword evidence="2" id="KW-0963">Cytoplasm</keyword>
<dbReference type="Proteomes" id="UP001560573">
    <property type="component" value="Unassembled WGS sequence"/>
</dbReference>
<name>A0ABV3ZME6_9BACT</name>
<dbReference type="EMBL" id="JAULBC010000012">
    <property type="protein sequence ID" value="MEX6690988.1"/>
    <property type="molecule type" value="Genomic_DNA"/>
</dbReference>
<evidence type="ECO:0000256" key="2">
    <source>
        <dbReference type="ARBA" id="ARBA00022490"/>
    </source>
</evidence>
<keyword evidence="4" id="KW-0408">Iron</keyword>